<dbReference type="InParanoid" id="K3WR23"/>
<dbReference type="EMBL" id="GL376629">
    <property type="status" value="NOT_ANNOTATED_CDS"/>
    <property type="molecule type" value="Genomic_DNA"/>
</dbReference>
<keyword evidence="2" id="KW-1185">Reference proteome</keyword>
<dbReference type="VEuPathDB" id="FungiDB:PYU1_G007401"/>
<organism evidence="1 2">
    <name type="scientific">Globisporangium ultimum (strain ATCC 200006 / CBS 805.95 / DAOM BR144)</name>
    <name type="common">Pythium ultimum</name>
    <dbReference type="NCBI Taxonomy" id="431595"/>
    <lineage>
        <taxon>Eukaryota</taxon>
        <taxon>Sar</taxon>
        <taxon>Stramenopiles</taxon>
        <taxon>Oomycota</taxon>
        <taxon>Peronosporomycetes</taxon>
        <taxon>Pythiales</taxon>
        <taxon>Pythiaceae</taxon>
        <taxon>Globisporangium</taxon>
    </lineage>
</organism>
<dbReference type="Proteomes" id="UP000019132">
    <property type="component" value="Unassembled WGS sequence"/>
</dbReference>
<proteinExistence type="predicted"/>
<reference evidence="2" key="1">
    <citation type="journal article" date="2010" name="Genome Biol.">
        <title>Genome sequence of the necrotrophic plant pathogen Pythium ultimum reveals original pathogenicity mechanisms and effector repertoire.</title>
        <authorList>
            <person name="Levesque C.A."/>
            <person name="Brouwer H."/>
            <person name="Cano L."/>
            <person name="Hamilton J.P."/>
            <person name="Holt C."/>
            <person name="Huitema E."/>
            <person name="Raffaele S."/>
            <person name="Robideau G.P."/>
            <person name="Thines M."/>
            <person name="Win J."/>
            <person name="Zerillo M.M."/>
            <person name="Beakes G.W."/>
            <person name="Boore J.L."/>
            <person name="Busam D."/>
            <person name="Dumas B."/>
            <person name="Ferriera S."/>
            <person name="Fuerstenberg S.I."/>
            <person name="Gachon C.M."/>
            <person name="Gaulin E."/>
            <person name="Govers F."/>
            <person name="Grenville-Briggs L."/>
            <person name="Horner N."/>
            <person name="Hostetler J."/>
            <person name="Jiang R.H."/>
            <person name="Johnson J."/>
            <person name="Krajaejun T."/>
            <person name="Lin H."/>
            <person name="Meijer H.J."/>
            <person name="Moore B."/>
            <person name="Morris P."/>
            <person name="Phuntmart V."/>
            <person name="Puiu D."/>
            <person name="Shetty J."/>
            <person name="Stajich J.E."/>
            <person name="Tripathy S."/>
            <person name="Wawra S."/>
            <person name="van West P."/>
            <person name="Whitty B.R."/>
            <person name="Coutinho P.M."/>
            <person name="Henrissat B."/>
            <person name="Martin F."/>
            <person name="Thomas P.D."/>
            <person name="Tyler B.M."/>
            <person name="De Vries R.P."/>
            <person name="Kamoun S."/>
            <person name="Yandell M."/>
            <person name="Tisserat N."/>
            <person name="Buell C.R."/>
        </authorList>
    </citation>
    <scope>NUCLEOTIDE SEQUENCE</scope>
    <source>
        <strain evidence="2">DAOM:BR144</strain>
    </source>
</reference>
<evidence type="ECO:0000313" key="1">
    <source>
        <dbReference type="EnsemblProtists" id="PYU1_T007417"/>
    </source>
</evidence>
<reference evidence="1" key="3">
    <citation type="submission" date="2015-02" db="UniProtKB">
        <authorList>
            <consortium name="EnsemblProtists"/>
        </authorList>
    </citation>
    <scope>IDENTIFICATION</scope>
    <source>
        <strain evidence="1">DAOM BR144</strain>
    </source>
</reference>
<evidence type="ECO:0000313" key="2">
    <source>
        <dbReference type="Proteomes" id="UP000019132"/>
    </source>
</evidence>
<reference evidence="2" key="2">
    <citation type="submission" date="2010-04" db="EMBL/GenBank/DDBJ databases">
        <authorList>
            <person name="Buell R."/>
            <person name="Hamilton J."/>
            <person name="Hostetler J."/>
        </authorList>
    </citation>
    <scope>NUCLEOTIDE SEQUENCE [LARGE SCALE GENOMIC DNA]</scope>
    <source>
        <strain evidence="2">DAOM:BR144</strain>
    </source>
</reference>
<dbReference type="EnsemblProtists" id="PYU1_T007417">
    <property type="protein sequence ID" value="PYU1_T007417"/>
    <property type="gene ID" value="PYU1_G007401"/>
</dbReference>
<dbReference type="AlphaFoldDB" id="K3WR23"/>
<sequence>PVLVETILNVPDVITDNVKQVITALLWSRHIGKALLVFQAHAVVLKLLNDALDWKPASYLH</sequence>
<accession>K3WR23</accession>
<protein>
    <submittedName>
        <fullName evidence="1">Uncharacterized protein</fullName>
    </submittedName>
</protein>
<dbReference type="HOGENOM" id="CLU_2929988_0_0_1"/>
<name>K3WR23_GLOUD</name>